<protein>
    <submittedName>
        <fullName evidence="1">Uncharacterized protein</fullName>
    </submittedName>
</protein>
<gene>
    <name evidence="1" type="ORF">IPP15_12255</name>
</gene>
<reference evidence="1 2" key="1">
    <citation type="submission" date="2020-10" db="EMBL/GenBank/DDBJ databases">
        <title>Connecting structure to function with the recovery of over 1000 high-quality activated sludge metagenome-assembled genomes encoding full-length rRNA genes using long-read sequencing.</title>
        <authorList>
            <person name="Singleton C.M."/>
            <person name="Petriglieri F."/>
            <person name="Kristensen J.M."/>
            <person name="Kirkegaard R.H."/>
            <person name="Michaelsen T.Y."/>
            <person name="Andersen M.H."/>
            <person name="Karst S.M."/>
            <person name="Dueholm M.S."/>
            <person name="Nielsen P.H."/>
            <person name="Albertsen M."/>
        </authorList>
    </citation>
    <scope>NUCLEOTIDE SEQUENCE [LARGE SCALE GENOMIC DNA]</scope>
    <source>
        <strain evidence="1">Ribe_18-Q3-R11-54_MAXAC.273</strain>
    </source>
</reference>
<dbReference type="AlphaFoldDB" id="A0A9D7SW12"/>
<accession>A0A9D7SW12</accession>
<dbReference type="Proteomes" id="UP000808337">
    <property type="component" value="Unassembled WGS sequence"/>
</dbReference>
<name>A0A9D7SW12_9BACT</name>
<organism evidence="1 2">
    <name type="scientific">Candidatus Opimibacter skivensis</name>
    <dbReference type="NCBI Taxonomy" id="2982028"/>
    <lineage>
        <taxon>Bacteria</taxon>
        <taxon>Pseudomonadati</taxon>
        <taxon>Bacteroidota</taxon>
        <taxon>Saprospiria</taxon>
        <taxon>Saprospirales</taxon>
        <taxon>Saprospiraceae</taxon>
        <taxon>Candidatus Opimibacter</taxon>
    </lineage>
</organism>
<evidence type="ECO:0000313" key="1">
    <source>
        <dbReference type="EMBL" id="MBK9983166.1"/>
    </source>
</evidence>
<proteinExistence type="predicted"/>
<evidence type="ECO:0000313" key="2">
    <source>
        <dbReference type="Proteomes" id="UP000808337"/>
    </source>
</evidence>
<sequence length="84" mass="9525">MISSFLVVSQPKELIRVAKEGNKVLYFQGAGHDPGEDGYSPNRYFTSYNTQDVEDVELLVKGKGKTTIRKSQINMTNRGHSHYF</sequence>
<comment type="caution">
    <text evidence="1">The sequence shown here is derived from an EMBL/GenBank/DDBJ whole genome shotgun (WGS) entry which is preliminary data.</text>
</comment>
<dbReference type="EMBL" id="JADKGY010000010">
    <property type="protein sequence ID" value="MBK9983166.1"/>
    <property type="molecule type" value="Genomic_DNA"/>
</dbReference>